<keyword evidence="1" id="KW-1133">Transmembrane helix</keyword>
<dbReference type="Pfam" id="PF13240">
    <property type="entry name" value="Zn_Ribbon_1"/>
    <property type="match status" value="1"/>
</dbReference>
<name>U4TIL5_9LACO</name>
<keyword evidence="1" id="KW-0812">Transmembrane</keyword>
<dbReference type="HOGENOM" id="CLU_917613_0_0_9"/>
<evidence type="ECO:0000256" key="1">
    <source>
        <dbReference type="SAM" id="Phobius"/>
    </source>
</evidence>
<dbReference type="STRING" id="1231336.L248_0713"/>
<feature type="transmembrane region" description="Helical" evidence="1">
    <location>
        <begin position="200"/>
        <end position="220"/>
    </location>
</feature>
<dbReference type="EMBL" id="KI271594">
    <property type="protein sequence ID" value="ERL64656.1"/>
    <property type="molecule type" value="Genomic_DNA"/>
</dbReference>
<keyword evidence="1" id="KW-0472">Membrane</keyword>
<feature type="transmembrane region" description="Helical" evidence="1">
    <location>
        <begin position="112"/>
        <end position="136"/>
    </location>
</feature>
<keyword evidence="4" id="KW-1185">Reference proteome</keyword>
<feature type="domain" description="Zinc-ribbon" evidence="2">
    <location>
        <begin position="7"/>
        <end position="29"/>
    </location>
</feature>
<feature type="transmembrane region" description="Helical" evidence="1">
    <location>
        <begin position="61"/>
        <end position="91"/>
    </location>
</feature>
<gene>
    <name evidence="3" type="ORF">L248_0713</name>
</gene>
<accession>U4TIL5</accession>
<feature type="transmembrane region" description="Helical" evidence="1">
    <location>
        <begin position="268"/>
        <end position="291"/>
    </location>
</feature>
<sequence length="303" mass="32863">MGNKVIFCPRCGFQNDATAKFCVNCGFQLPQTDVSAKTPPVQETSSDSHAVHRVRDYPYTVILGIGLAGILAMVHLLLGLAALVLFFGIVRRNGSGIENAMAKRVRQPVASVGIRSLAAAVAGAIVLLSSFMGTFFQFNMATLRQSLGLAFDRTMGETNFSQSIGETITRYGGTLNHSLSTQIRYVWPPLFSESLSTDEIEALLIILAVGPVLVVLGFLFRGWFSRIVMFLGALAAGVCYGFIFYISVAGINYARPEVQRLVRSFLGFGASAVVAFIGVVLILILTFLNLLPRAKTQEPLRLE</sequence>
<evidence type="ECO:0000313" key="4">
    <source>
        <dbReference type="Proteomes" id="UP000030647"/>
    </source>
</evidence>
<feature type="transmembrane region" description="Helical" evidence="1">
    <location>
        <begin position="227"/>
        <end position="248"/>
    </location>
</feature>
<dbReference type="OrthoDB" id="2285053at2"/>
<evidence type="ECO:0000313" key="3">
    <source>
        <dbReference type="EMBL" id="ERL64656.1"/>
    </source>
</evidence>
<organism evidence="3 4">
    <name type="scientific">Schleiferilactobacillus shenzhenensis LY-73</name>
    <dbReference type="NCBI Taxonomy" id="1231336"/>
    <lineage>
        <taxon>Bacteria</taxon>
        <taxon>Bacillati</taxon>
        <taxon>Bacillota</taxon>
        <taxon>Bacilli</taxon>
        <taxon>Lactobacillales</taxon>
        <taxon>Lactobacillaceae</taxon>
        <taxon>Schleiferilactobacillus</taxon>
    </lineage>
</organism>
<evidence type="ECO:0000259" key="2">
    <source>
        <dbReference type="Pfam" id="PF13240"/>
    </source>
</evidence>
<dbReference type="AlphaFoldDB" id="U4TIL5"/>
<reference evidence="4" key="1">
    <citation type="journal article" date="2013" name="Genome Announc.">
        <title>Whole-Genome Sequencing of Lactobacillus shenzhenensis Strain LY-73T.</title>
        <authorList>
            <person name="Lin Z."/>
            <person name="Liu Z."/>
            <person name="Yang R."/>
            <person name="Zou Y."/>
            <person name="Wan D."/>
            <person name="Chen J."/>
            <person name="Guo M."/>
            <person name="Zhao J."/>
            <person name="Fang C."/>
            <person name="Yang R."/>
            <person name="Liu F."/>
        </authorList>
    </citation>
    <scope>NUCLEOTIDE SEQUENCE [LARGE SCALE GENOMIC DNA]</scope>
    <source>
        <strain evidence="4">LY-73</strain>
    </source>
</reference>
<proteinExistence type="predicted"/>
<dbReference type="RefSeq" id="WP_022530045.1">
    <property type="nucleotide sequence ID" value="NZ_KI271594.1"/>
</dbReference>
<dbReference type="Proteomes" id="UP000030647">
    <property type="component" value="Unassembled WGS sequence"/>
</dbReference>
<protein>
    <recommendedName>
        <fullName evidence="2">Zinc-ribbon domain-containing protein</fullName>
    </recommendedName>
</protein>
<dbReference type="InterPro" id="IPR026870">
    <property type="entry name" value="Zinc_ribbon_dom"/>
</dbReference>